<evidence type="ECO:0000313" key="2">
    <source>
        <dbReference type="EMBL" id="KAF1983959.1"/>
    </source>
</evidence>
<feature type="compositionally biased region" description="Basic and acidic residues" evidence="1">
    <location>
        <begin position="898"/>
        <end position="910"/>
    </location>
</feature>
<feature type="compositionally biased region" description="Basic and acidic residues" evidence="1">
    <location>
        <begin position="681"/>
        <end position="695"/>
    </location>
</feature>
<keyword evidence="3" id="KW-1185">Reference proteome</keyword>
<protein>
    <recommendedName>
        <fullName evidence="4">Cell wall proline rich protein</fullName>
    </recommendedName>
</protein>
<feature type="compositionally biased region" description="Polar residues" evidence="1">
    <location>
        <begin position="60"/>
        <end position="71"/>
    </location>
</feature>
<evidence type="ECO:0008006" key="4">
    <source>
        <dbReference type="Google" id="ProtNLM"/>
    </source>
</evidence>
<feature type="region of interest" description="Disordered" evidence="1">
    <location>
        <begin position="207"/>
        <end position="269"/>
    </location>
</feature>
<feature type="compositionally biased region" description="Low complexity" evidence="1">
    <location>
        <begin position="281"/>
        <end position="315"/>
    </location>
</feature>
<feature type="compositionally biased region" description="Polar residues" evidence="1">
    <location>
        <begin position="859"/>
        <end position="873"/>
    </location>
</feature>
<dbReference type="OrthoDB" id="5406427at2759"/>
<organism evidence="2 3">
    <name type="scientific">Aulographum hederae CBS 113979</name>
    <dbReference type="NCBI Taxonomy" id="1176131"/>
    <lineage>
        <taxon>Eukaryota</taxon>
        <taxon>Fungi</taxon>
        <taxon>Dikarya</taxon>
        <taxon>Ascomycota</taxon>
        <taxon>Pezizomycotina</taxon>
        <taxon>Dothideomycetes</taxon>
        <taxon>Pleosporomycetidae</taxon>
        <taxon>Aulographales</taxon>
        <taxon>Aulographaceae</taxon>
    </lineage>
</organism>
<feature type="region of interest" description="Disordered" evidence="1">
    <location>
        <begin position="25"/>
        <end position="188"/>
    </location>
</feature>
<feature type="compositionally biased region" description="Polar residues" evidence="1">
    <location>
        <begin position="636"/>
        <end position="649"/>
    </location>
</feature>
<gene>
    <name evidence="2" type="ORF">K402DRAFT_152924</name>
</gene>
<dbReference type="Proteomes" id="UP000800041">
    <property type="component" value="Unassembled WGS sequence"/>
</dbReference>
<feature type="compositionally biased region" description="Low complexity" evidence="1">
    <location>
        <begin position="774"/>
        <end position="787"/>
    </location>
</feature>
<reference evidence="2" key="1">
    <citation type="journal article" date="2020" name="Stud. Mycol.">
        <title>101 Dothideomycetes genomes: a test case for predicting lifestyles and emergence of pathogens.</title>
        <authorList>
            <person name="Haridas S."/>
            <person name="Albert R."/>
            <person name="Binder M."/>
            <person name="Bloem J."/>
            <person name="Labutti K."/>
            <person name="Salamov A."/>
            <person name="Andreopoulos B."/>
            <person name="Baker S."/>
            <person name="Barry K."/>
            <person name="Bills G."/>
            <person name="Bluhm B."/>
            <person name="Cannon C."/>
            <person name="Castanera R."/>
            <person name="Culley D."/>
            <person name="Daum C."/>
            <person name="Ezra D."/>
            <person name="Gonzalez J."/>
            <person name="Henrissat B."/>
            <person name="Kuo A."/>
            <person name="Liang C."/>
            <person name="Lipzen A."/>
            <person name="Lutzoni F."/>
            <person name="Magnuson J."/>
            <person name="Mondo S."/>
            <person name="Nolan M."/>
            <person name="Ohm R."/>
            <person name="Pangilinan J."/>
            <person name="Park H.-J."/>
            <person name="Ramirez L."/>
            <person name="Alfaro M."/>
            <person name="Sun H."/>
            <person name="Tritt A."/>
            <person name="Yoshinaga Y."/>
            <person name="Zwiers L.-H."/>
            <person name="Turgeon B."/>
            <person name="Goodwin S."/>
            <person name="Spatafora J."/>
            <person name="Crous P."/>
            <person name="Grigoriev I."/>
        </authorList>
    </citation>
    <scope>NUCLEOTIDE SEQUENCE</scope>
    <source>
        <strain evidence="2">CBS 113979</strain>
    </source>
</reference>
<feature type="compositionally biased region" description="Polar residues" evidence="1">
    <location>
        <begin position="249"/>
        <end position="259"/>
    </location>
</feature>
<feature type="compositionally biased region" description="Basic residues" evidence="1">
    <location>
        <begin position="443"/>
        <end position="461"/>
    </location>
</feature>
<proteinExistence type="predicted"/>
<feature type="compositionally biased region" description="Polar residues" evidence="1">
    <location>
        <begin position="462"/>
        <end position="473"/>
    </location>
</feature>
<dbReference type="AlphaFoldDB" id="A0A6G1GT77"/>
<name>A0A6G1GT77_9PEZI</name>
<dbReference type="EMBL" id="ML977171">
    <property type="protein sequence ID" value="KAF1983959.1"/>
    <property type="molecule type" value="Genomic_DNA"/>
</dbReference>
<feature type="compositionally biased region" description="Polar residues" evidence="1">
    <location>
        <begin position="94"/>
        <end position="105"/>
    </location>
</feature>
<feature type="compositionally biased region" description="Polar residues" evidence="1">
    <location>
        <begin position="702"/>
        <end position="712"/>
    </location>
</feature>
<feature type="compositionally biased region" description="Low complexity" evidence="1">
    <location>
        <begin position="734"/>
        <end position="747"/>
    </location>
</feature>
<accession>A0A6G1GT77</accession>
<evidence type="ECO:0000256" key="1">
    <source>
        <dbReference type="SAM" id="MobiDB-lite"/>
    </source>
</evidence>
<feature type="region of interest" description="Disordered" evidence="1">
    <location>
        <begin position="588"/>
        <end position="661"/>
    </location>
</feature>
<feature type="compositionally biased region" description="Gly residues" evidence="1">
    <location>
        <begin position="141"/>
        <end position="150"/>
    </location>
</feature>
<feature type="compositionally biased region" description="Polar residues" evidence="1">
    <location>
        <begin position="834"/>
        <end position="851"/>
    </location>
</feature>
<evidence type="ECO:0000313" key="3">
    <source>
        <dbReference type="Proteomes" id="UP000800041"/>
    </source>
</evidence>
<feature type="region of interest" description="Disordered" evidence="1">
    <location>
        <begin position="281"/>
        <end position="480"/>
    </location>
</feature>
<feature type="compositionally biased region" description="Acidic residues" evidence="1">
    <location>
        <begin position="618"/>
        <end position="627"/>
    </location>
</feature>
<sequence length="943" mass="100697">MAEVARHAAPFSYAHEQEPSMGAPLYGMAAGSNEGPVDLLPNPDFVFPLPAPDSSDSASRAGSQRPMSSQYLGPPRRAHGGISQRRSVGALPSFSFNPAASGSDATPSTTSPTTPTTPPSLPDGIPTTPSRNVGHRRGGSEFIGGDGRFGSVGLMSTSPTKGDGILPPPTNTLKVGPPAGRRGHAHRRSGAISCHDLQTIMHPPEAISKARGGSAPTTPLETENKQFFHPNNRRTLSQSSLKADGNADGTESAQSSPQRPVSRARVGFSERVEYIRPLSTISSETESSMSTIRGHSVSGSMSSVISASASSPPSARKVRTPLRTTFEDESAKPRRSSAETTSWNNLGDDLDLQQRPRSAVAPGSAACSPVDASPVKYRSTKKRHSFWPEQRRSTSFPPSPLPASRSDSSLVAKRPHSPQPAQETDNSMGSPSDTSSPEEKQSRRPRKVKSWAHSLISRKSRSSFQKTKASASDVSPLPTPLGSNILDDLSPFDDPSILEHFDVDDTVDIVTSSPVHIHRPQLNTRIASWKPRDSSPQADALSPVIDLDAALGPFNTPGLNARSPPGRTLASARRSMHSNILATGILGVPEHRRTESAPELAPFEARGSALAGTKMADVFEEEEEEEEARSALNKASPATPQSGTGNTQVHGHAKQESDASVPEFSLTDENVSVDVGLGIKGSDDPGESKSKEADGSHLSPAGQGTPTPSRGSSPYPRDPSPIDVVEDFEEPRASSLTKDSDSTLTPTVTAQDPKEPAPLMTLGLPRAHQSYMTPDTYTSSSFSSPDFNRSQISFDDSQRVRTAGSSVVEEASMPAYPLGEPGPELRVSVDDVPSLTSSRSTMTSPPHTSVLPSHRGLSDTRSSSLCSIPNAYNNERRPNQKRSSIASLSKLMSGTFGERSKLSIEQRPQTEHGLPQVEKLKSNKRQNRLSKLMFWKNKESSRS</sequence>
<feature type="region of interest" description="Disordered" evidence="1">
    <location>
        <begin position="675"/>
        <end position="943"/>
    </location>
</feature>
<feature type="compositionally biased region" description="Polar residues" evidence="1">
    <location>
        <begin position="419"/>
        <end position="435"/>
    </location>
</feature>
<feature type="compositionally biased region" description="Polar residues" evidence="1">
    <location>
        <begin position="881"/>
        <end position="892"/>
    </location>
</feature>